<dbReference type="Proteomes" id="UP000245133">
    <property type="component" value="Unassembled WGS sequence"/>
</dbReference>
<dbReference type="PANTHER" id="PTHR42756">
    <property type="entry name" value="TRANSCRIPTIONAL REGULATOR, MARR"/>
    <property type="match status" value="1"/>
</dbReference>
<dbReference type="InterPro" id="IPR036388">
    <property type="entry name" value="WH-like_DNA-bd_sf"/>
</dbReference>
<dbReference type="PRINTS" id="PR00598">
    <property type="entry name" value="HTHMARR"/>
</dbReference>
<dbReference type="PROSITE" id="PS50995">
    <property type="entry name" value="HTH_MARR_2"/>
    <property type="match status" value="1"/>
</dbReference>
<protein>
    <submittedName>
        <fullName evidence="5">MarR family protein</fullName>
    </submittedName>
</protein>
<dbReference type="OrthoDB" id="9799747at2"/>
<evidence type="ECO:0000256" key="1">
    <source>
        <dbReference type="ARBA" id="ARBA00023015"/>
    </source>
</evidence>
<dbReference type="SMART" id="SM00347">
    <property type="entry name" value="HTH_MARR"/>
    <property type="match status" value="1"/>
</dbReference>
<evidence type="ECO:0000259" key="4">
    <source>
        <dbReference type="PROSITE" id="PS50995"/>
    </source>
</evidence>
<dbReference type="EMBL" id="BFBB01000002">
    <property type="protein sequence ID" value="GBF49175.1"/>
    <property type="molecule type" value="Genomic_DNA"/>
</dbReference>
<reference evidence="5 6" key="1">
    <citation type="submission" date="2018-02" db="EMBL/GenBank/DDBJ databases">
        <title>Novel Leptospira species isolated from soil and water in Japan.</title>
        <authorList>
            <person name="Nakao R."/>
            <person name="Masuzawa T."/>
        </authorList>
    </citation>
    <scope>NUCLEOTIDE SEQUENCE [LARGE SCALE GENOMIC DNA]</scope>
    <source>
        <strain evidence="5 6">YH101</strain>
    </source>
</reference>
<evidence type="ECO:0000313" key="6">
    <source>
        <dbReference type="Proteomes" id="UP000245133"/>
    </source>
</evidence>
<dbReference type="Gene3D" id="1.10.10.10">
    <property type="entry name" value="Winged helix-like DNA-binding domain superfamily/Winged helix DNA-binding domain"/>
    <property type="match status" value="1"/>
</dbReference>
<proteinExistence type="predicted"/>
<dbReference type="GO" id="GO:0003700">
    <property type="term" value="F:DNA-binding transcription factor activity"/>
    <property type="evidence" value="ECO:0007669"/>
    <property type="project" value="InterPro"/>
</dbReference>
<feature type="domain" description="HTH marR-type" evidence="4">
    <location>
        <begin position="1"/>
        <end position="142"/>
    </location>
</feature>
<accession>A0A2P2DX06</accession>
<evidence type="ECO:0000256" key="2">
    <source>
        <dbReference type="ARBA" id="ARBA00023125"/>
    </source>
</evidence>
<dbReference type="SUPFAM" id="SSF46785">
    <property type="entry name" value="Winged helix' DNA-binding domain"/>
    <property type="match status" value="1"/>
</dbReference>
<gene>
    <name evidence="5" type="ORF">LPTSP4_06850</name>
</gene>
<dbReference type="AlphaFoldDB" id="A0A2P2DX06"/>
<organism evidence="5 6">
    <name type="scientific">Leptospira ryugenii</name>
    <dbReference type="NCBI Taxonomy" id="1917863"/>
    <lineage>
        <taxon>Bacteria</taxon>
        <taxon>Pseudomonadati</taxon>
        <taxon>Spirochaetota</taxon>
        <taxon>Spirochaetia</taxon>
        <taxon>Leptospirales</taxon>
        <taxon>Leptospiraceae</taxon>
        <taxon>Leptospira</taxon>
    </lineage>
</organism>
<dbReference type="RefSeq" id="WP_108973713.1">
    <property type="nucleotide sequence ID" value="NZ_BFBB01000002.1"/>
</dbReference>
<dbReference type="PANTHER" id="PTHR42756:SF1">
    <property type="entry name" value="TRANSCRIPTIONAL REPRESSOR OF EMRAB OPERON"/>
    <property type="match status" value="1"/>
</dbReference>
<keyword evidence="6" id="KW-1185">Reference proteome</keyword>
<evidence type="ECO:0000313" key="5">
    <source>
        <dbReference type="EMBL" id="GBF49175.1"/>
    </source>
</evidence>
<keyword evidence="1" id="KW-0805">Transcription regulation</keyword>
<dbReference type="Pfam" id="PF01047">
    <property type="entry name" value="MarR"/>
    <property type="match status" value="1"/>
</dbReference>
<dbReference type="InterPro" id="IPR036390">
    <property type="entry name" value="WH_DNA-bd_sf"/>
</dbReference>
<evidence type="ECO:0000256" key="3">
    <source>
        <dbReference type="ARBA" id="ARBA00023163"/>
    </source>
</evidence>
<name>A0A2P2DX06_9LEPT</name>
<dbReference type="InterPro" id="IPR000835">
    <property type="entry name" value="HTH_MarR-typ"/>
</dbReference>
<keyword evidence="2" id="KW-0238">DNA-binding</keyword>
<sequence>MANSQRFNSIKFIGRLSEFLVEVIETELDKAGYQNLSATHFEIMTYLIRKKSPVNMTTISESIHRKKPTVTILVHKLEAMGLVQKESSKEDKREYMVSLTKSGKEFRKVALRISAKVFSLKLWGVEPKESEILFQILEKIYLHTKKS</sequence>
<keyword evidence="3" id="KW-0804">Transcription</keyword>
<dbReference type="GO" id="GO:0003677">
    <property type="term" value="F:DNA binding"/>
    <property type="evidence" value="ECO:0007669"/>
    <property type="project" value="UniProtKB-KW"/>
</dbReference>
<comment type="caution">
    <text evidence="5">The sequence shown here is derived from an EMBL/GenBank/DDBJ whole genome shotgun (WGS) entry which is preliminary data.</text>
</comment>